<organism evidence="2 3">
    <name type="scientific">Novosphingobium aquiterrae</name>
    <dbReference type="NCBI Taxonomy" id="624388"/>
    <lineage>
        <taxon>Bacteria</taxon>
        <taxon>Pseudomonadati</taxon>
        <taxon>Pseudomonadota</taxon>
        <taxon>Alphaproteobacteria</taxon>
        <taxon>Sphingomonadales</taxon>
        <taxon>Sphingomonadaceae</taxon>
        <taxon>Novosphingobium</taxon>
    </lineage>
</organism>
<proteinExistence type="predicted"/>
<dbReference type="InterPro" id="IPR032708">
    <property type="entry name" value="McjB_C"/>
</dbReference>
<protein>
    <submittedName>
        <fullName evidence="2">Lasso peptide biosynthesis B2 protein</fullName>
    </submittedName>
</protein>
<comment type="caution">
    <text evidence="2">The sequence shown here is derived from an EMBL/GenBank/DDBJ whole genome shotgun (WGS) entry which is preliminary data.</text>
</comment>
<name>A0ABV6PJA0_9SPHN</name>
<feature type="domain" description="Microcin J25-processing protein McjB C-terminal" evidence="1">
    <location>
        <begin position="22"/>
        <end position="127"/>
    </location>
</feature>
<sequence length="139" mass="15024">MPDSSKTPDPWRLRVRTTEALLALVAARCALALVPLKAWQGRLGLAGEASDTAMRQARKLAQHVDRAALRLPFACKCLPRAMALSRMLRMRGLPHRVIIAVRPAGARGGGDDLHAWVEMGGTIVLGDLPGPWVPVLILP</sequence>
<accession>A0ABV6PJA0</accession>
<evidence type="ECO:0000313" key="3">
    <source>
        <dbReference type="Proteomes" id="UP001589943"/>
    </source>
</evidence>
<evidence type="ECO:0000259" key="1">
    <source>
        <dbReference type="Pfam" id="PF13471"/>
    </source>
</evidence>
<dbReference type="NCBIfam" id="NF033537">
    <property type="entry name" value="lasso_biosyn_B2"/>
    <property type="match status" value="1"/>
</dbReference>
<dbReference type="EMBL" id="JBHLTL010000006">
    <property type="protein sequence ID" value="MFC0589908.1"/>
    <property type="molecule type" value="Genomic_DNA"/>
</dbReference>
<keyword evidence="3" id="KW-1185">Reference proteome</keyword>
<reference evidence="2 3" key="1">
    <citation type="submission" date="2024-09" db="EMBL/GenBank/DDBJ databases">
        <authorList>
            <person name="Sun Q."/>
            <person name="Mori K."/>
        </authorList>
    </citation>
    <scope>NUCLEOTIDE SEQUENCE [LARGE SCALE GENOMIC DNA]</scope>
    <source>
        <strain evidence="2 3">NCAIM B.02537</strain>
    </source>
</reference>
<dbReference type="Proteomes" id="UP001589943">
    <property type="component" value="Unassembled WGS sequence"/>
</dbReference>
<evidence type="ECO:0000313" key="2">
    <source>
        <dbReference type="EMBL" id="MFC0589908.1"/>
    </source>
</evidence>
<dbReference type="InterPro" id="IPR053521">
    <property type="entry name" value="McjB-like"/>
</dbReference>
<gene>
    <name evidence="2" type="ORF">ACFFF7_10825</name>
</gene>
<dbReference type="Pfam" id="PF13471">
    <property type="entry name" value="Transglut_core3"/>
    <property type="match status" value="1"/>
</dbReference>
<dbReference type="RefSeq" id="WP_379481366.1">
    <property type="nucleotide sequence ID" value="NZ_JBHLTL010000006.1"/>
</dbReference>